<keyword evidence="1" id="KW-0812">Transmembrane</keyword>
<dbReference type="RefSeq" id="WP_105337586.1">
    <property type="nucleotide sequence ID" value="NZ_PUHZ01000022.1"/>
</dbReference>
<evidence type="ECO:0000256" key="1">
    <source>
        <dbReference type="SAM" id="Phobius"/>
    </source>
</evidence>
<accession>A0A2S8GHL5</accession>
<feature type="transmembrane region" description="Helical" evidence="1">
    <location>
        <begin position="44"/>
        <end position="62"/>
    </location>
</feature>
<keyword evidence="1" id="KW-0472">Membrane</keyword>
<comment type="caution">
    <text evidence="2">The sequence shown here is derived from an EMBL/GenBank/DDBJ whole genome shotgun (WGS) entry which is preliminary data.</text>
</comment>
<dbReference type="EMBL" id="PUHZ01000022">
    <property type="protein sequence ID" value="PQO43830.1"/>
    <property type="molecule type" value="Genomic_DNA"/>
</dbReference>
<evidence type="ECO:0000313" key="2">
    <source>
        <dbReference type="EMBL" id="PQO43830.1"/>
    </source>
</evidence>
<dbReference type="Proteomes" id="UP000237819">
    <property type="component" value="Unassembled WGS sequence"/>
</dbReference>
<dbReference type="AlphaFoldDB" id="A0A2S8GHL5"/>
<reference evidence="2 3" key="1">
    <citation type="submission" date="2018-02" db="EMBL/GenBank/DDBJ databases">
        <title>Comparative genomes isolates from brazilian mangrove.</title>
        <authorList>
            <person name="Araujo J.E."/>
            <person name="Taketani R.G."/>
            <person name="Silva M.C.P."/>
            <person name="Loureco M.V."/>
            <person name="Andreote F.D."/>
        </authorList>
    </citation>
    <scope>NUCLEOTIDE SEQUENCE [LARGE SCALE GENOMIC DNA]</scope>
    <source>
        <strain evidence="2 3">Nap-Phe MGV</strain>
    </source>
</reference>
<evidence type="ECO:0000313" key="3">
    <source>
        <dbReference type="Proteomes" id="UP000237819"/>
    </source>
</evidence>
<protein>
    <submittedName>
        <fullName evidence="2">Uncharacterized protein</fullName>
    </submittedName>
</protein>
<keyword evidence="1" id="KW-1133">Transmembrane helix</keyword>
<sequence length="208" mass="22833">MNSWVILLFLVLFVWSAKYIFAAGKREGSRKGYGVGFDRGRRSAGCLILLGCLVGFLGAVIGCSCSVATASVNPQAAAIQQAVDQDADFTLQYGPANNVAMLSSWAPNYAGQLRTIDLRGCPSDFAEAYMRHVQLWEEIGNWAPKDPSFLQAMSILLFSNVAGDFAEFEQRLSDSWQEIELIALRHGVQVPPKRFTISAMYEASPEPN</sequence>
<proteinExistence type="predicted"/>
<organism evidence="2 3">
    <name type="scientific">Blastopirellula marina</name>
    <dbReference type="NCBI Taxonomy" id="124"/>
    <lineage>
        <taxon>Bacteria</taxon>
        <taxon>Pseudomonadati</taxon>
        <taxon>Planctomycetota</taxon>
        <taxon>Planctomycetia</taxon>
        <taxon>Pirellulales</taxon>
        <taxon>Pirellulaceae</taxon>
        <taxon>Blastopirellula</taxon>
    </lineage>
</organism>
<dbReference type="OrthoDB" id="97085at203682"/>
<feature type="transmembrane region" description="Helical" evidence="1">
    <location>
        <begin position="6"/>
        <end position="23"/>
    </location>
</feature>
<name>A0A2S8GHL5_9BACT</name>
<gene>
    <name evidence="2" type="ORF">C5Y93_21835</name>
</gene>